<accession>A0AA35Y6I0</accession>
<protein>
    <submittedName>
        <fullName evidence="1">Uncharacterized protein</fullName>
    </submittedName>
</protein>
<dbReference type="PANTHER" id="PTHR36384:SF1">
    <property type="entry name" value="SAWADEE PROTEIN"/>
    <property type="match status" value="1"/>
</dbReference>
<reference evidence="1" key="1">
    <citation type="submission" date="2023-04" db="EMBL/GenBank/DDBJ databases">
        <authorList>
            <person name="Vijverberg K."/>
            <person name="Xiong W."/>
            <person name="Schranz E."/>
        </authorList>
    </citation>
    <scope>NUCLEOTIDE SEQUENCE</scope>
</reference>
<dbReference type="EMBL" id="OX465086">
    <property type="protein sequence ID" value="CAI9260596.1"/>
    <property type="molecule type" value="Genomic_DNA"/>
</dbReference>
<organism evidence="1 2">
    <name type="scientific">Lactuca saligna</name>
    <name type="common">Willowleaf lettuce</name>
    <dbReference type="NCBI Taxonomy" id="75948"/>
    <lineage>
        <taxon>Eukaryota</taxon>
        <taxon>Viridiplantae</taxon>
        <taxon>Streptophyta</taxon>
        <taxon>Embryophyta</taxon>
        <taxon>Tracheophyta</taxon>
        <taxon>Spermatophyta</taxon>
        <taxon>Magnoliopsida</taxon>
        <taxon>eudicotyledons</taxon>
        <taxon>Gunneridae</taxon>
        <taxon>Pentapetalae</taxon>
        <taxon>asterids</taxon>
        <taxon>campanulids</taxon>
        <taxon>Asterales</taxon>
        <taxon>Asteraceae</taxon>
        <taxon>Cichorioideae</taxon>
        <taxon>Cichorieae</taxon>
        <taxon>Lactucinae</taxon>
        <taxon>Lactuca</taxon>
    </lineage>
</organism>
<sequence length="111" mass="12712">MDFKSGDADEVFSMGNFSKHDELEEFLRRFRPVSVPIEENECSTVIEGMTGKYAVFNHLLEQVDNRILFFDPILFIVCCYPLDRFAAKSINLRSAYALIYYAGNMALVKAP</sequence>
<dbReference type="PANTHER" id="PTHR36384">
    <property type="entry name" value="SAWADEE PROTEIN"/>
    <property type="match status" value="1"/>
</dbReference>
<dbReference type="Proteomes" id="UP001177003">
    <property type="component" value="Chromosome 0"/>
</dbReference>
<dbReference type="AlphaFoldDB" id="A0AA35Y6I0"/>
<gene>
    <name evidence="1" type="ORF">LSALG_LOCUS1426</name>
</gene>
<evidence type="ECO:0000313" key="1">
    <source>
        <dbReference type="EMBL" id="CAI9260596.1"/>
    </source>
</evidence>
<name>A0AA35Y6I0_LACSI</name>
<evidence type="ECO:0000313" key="2">
    <source>
        <dbReference type="Proteomes" id="UP001177003"/>
    </source>
</evidence>
<keyword evidence="2" id="KW-1185">Reference proteome</keyword>
<proteinExistence type="predicted"/>